<keyword evidence="2" id="KW-1185">Reference proteome</keyword>
<dbReference type="STRING" id="443254.Marpi_0220"/>
<reference evidence="1 2" key="1">
    <citation type="journal article" date="2012" name="J. Bacteriol.">
        <title>Complete Genome Sequence of the Thermophilic, Piezophilic, Heterotrophic Bacterium Marinitoga piezophila KA3.</title>
        <authorList>
            <person name="Lucas S."/>
            <person name="Han J."/>
            <person name="Lapidus A."/>
            <person name="Cheng J.F."/>
            <person name="Goodwin L.A."/>
            <person name="Pitluck S."/>
            <person name="Peters L."/>
            <person name="Mikhailova N."/>
            <person name="Teshima H."/>
            <person name="Detter J.C."/>
            <person name="Han C."/>
            <person name="Tapia R."/>
            <person name="Land M."/>
            <person name="Hauser L."/>
            <person name="Kyrpides N.C."/>
            <person name="Ivanova N."/>
            <person name="Pagani I."/>
            <person name="Vannier P."/>
            <person name="Oger P."/>
            <person name="Bartlett D.H."/>
            <person name="Noll K.M."/>
            <person name="Woyke T."/>
            <person name="Jebbar M."/>
        </authorList>
    </citation>
    <scope>NUCLEOTIDE SEQUENCE [LARGE SCALE GENOMIC DNA]</scope>
    <source>
        <strain evidence="2">DSM 14283 / JCM 11233 / KA3</strain>
    </source>
</reference>
<evidence type="ECO:0000313" key="2">
    <source>
        <dbReference type="Proteomes" id="UP000007161"/>
    </source>
</evidence>
<dbReference type="OrthoDB" id="9923247at2"/>
<gene>
    <name evidence="1" type="ordered locus">Marpi_0220</name>
</gene>
<evidence type="ECO:0000313" key="1">
    <source>
        <dbReference type="EMBL" id="AEX84672.1"/>
    </source>
</evidence>
<protein>
    <submittedName>
        <fullName evidence="1">Uncharacterized protein</fullName>
    </submittedName>
</protein>
<dbReference type="HOGENOM" id="CLU_602447_0_0_0"/>
<dbReference type="AlphaFoldDB" id="H2J3M8"/>
<dbReference type="RefSeq" id="WP_014295744.1">
    <property type="nucleotide sequence ID" value="NC_016751.1"/>
</dbReference>
<proteinExistence type="predicted"/>
<reference evidence="2" key="2">
    <citation type="submission" date="2012-01" db="EMBL/GenBank/DDBJ databases">
        <title>Complete sequence of chromosome of Marinitoga piezophila KA3.</title>
        <authorList>
            <person name="Lucas S."/>
            <person name="Han J."/>
            <person name="Lapidus A."/>
            <person name="Cheng J.-F."/>
            <person name="Goodwin L."/>
            <person name="Pitluck S."/>
            <person name="Peters L."/>
            <person name="Mikhailova N."/>
            <person name="Teshima H."/>
            <person name="Detter J.C."/>
            <person name="Han C."/>
            <person name="Tapia R."/>
            <person name="Land M."/>
            <person name="Hauser L."/>
            <person name="Kyrpides N."/>
            <person name="Ivanova N."/>
            <person name="Pagani I."/>
            <person name="Jebbar M."/>
            <person name="Vannier P."/>
            <person name="Oger P."/>
            <person name="Cario A."/>
            <person name="Bartlett D."/>
            <person name="Noll K.M."/>
            <person name="Woyke T."/>
        </authorList>
    </citation>
    <scope>NUCLEOTIDE SEQUENCE [LARGE SCALE GENOMIC DNA]</scope>
    <source>
        <strain evidence="2">DSM 14283 / JCM 11233 / KA3</strain>
    </source>
</reference>
<sequence>MFKTFHERVFTIGEFAALYRNLTSFKKISPSRSFSIGILMLIYIFNKTLEGEKEVEVKSIIENMKNIDNKISEDLLKEIFERLIFENGFKGLSFQYYDYVEGIEKKIKYNFLDILPKRDISGIKTVVSLTKSGKDFMLKTLEVYKELQITMELLFLQEQFRKGTFINARNSAEKLKLVVSSELENIEKLIYEIRRAPWRVEFKKIEETYDFTLNQLQNEKQIFDRIFFLIDEYNLDTLSEEKAKNLNYIKKILLESREMHSRLLTKYQQITTEIMRAGEKNFWEHIINEINIEKKYLDKLFLYKELNPFSIYIFSSLKPKKSIAFNVFFNNSYEHNQKSSIILDENEVENIDEQKMIEEMQISFLKKLLKALKEVENKIYLSQIIEKPNKIILDTVLYMHQLKTINITREPLFKKALKDFNEIFEFKKIHIIPLEEEITIEDFTFTEYIFKKSR</sequence>
<name>H2J3M8_MARPK</name>
<accession>H2J3M8</accession>
<dbReference type="Proteomes" id="UP000007161">
    <property type="component" value="Chromosome"/>
</dbReference>
<dbReference type="KEGG" id="mpz:Marpi_0220"/>
<organism evidence="1 2">
    <name type="scientific">Marinitoga piezophila (strain DSM 14283 / JCM 11233 / KA3)</name>
    <dbReference type="NCBI Taxonomy" id="443254"/>
    <lineage>
        <taxon>Bacteria</taxon>
        <taxon>Thermotogati</taxon>
        <taxon>Thermotogota</taxon>
        <taxon>Thermotogae</taxon>
        <taxon>Petrotogales</taxon>
        <taxon>Petrotogaceae</taxon>
        <taxon>Marinitoga</taxon>
    </lineage>
</organism>
<dbReference type="EMBL" id="CP003257">
    <property type="protein sequence ID" value="AEX84672.1"/>
    <property type="molecule type" value="Genomic_DNA"/>
</dbReference>